<evidence type="ECO:0000313" key="1">
    <source>
        <dbReference type="EMBL" id="CAB5221135.1"/>
    </source>
</evidence>
<organism evidence="1">
    <name type="scientific">uncultured Caudovirales phage</name>
    <dbReference type="NCBI Taxonomy" id="2100421"/>
    <lineage>
        <taxon>Viruses</taxon>
        <taxon>Duplodnaviria</taxon>
        <taxon>Heunggongvirae</taxon>
        <taxon>Uroviricota</taxon>
        <taxon>Caudoviricetes</taxon>
        <taxon>Peduoviridae</taxon>
        <taxon>Maltschvirus</taxon>
        <taxon>Maltschvirus maltsch</taxon>
    </lineage>
</organism>
<gene>
    <name evidence="1" type="ORF">UFOVP245_79</name>
</gene>
<proteinExistence type="predicted"/>
<name>A0A6J7WW94_9CAUD</name>
<dbReference type="EMBL" id="LR798287">
    <property type="protein sequence ID" value="CAB5221135.1"/>
    <property type="molecule type" value="Genomic_DNA"/>
</dbReference>
<sequence length="80" mass="8068">MSAVVKLTGIQVSIGSANTVANCNLARVYCSSSGVLTLANTTATYANVTLATGESMVIEKAPTDTLAGSGMVAVPVAYRN</sequence>
<reference evidence="1" key="1">
    <citation type="submission" date="2020-05" db="EMBL/GenBank/DDBJ databases">
        <authorList>
            <person name="Chiriac C."/>
            <person name="Salcher M."/>
            <person name="Ghai R."/>
            <person name="Kavagutti S V."/>
        </authorList>
    </citation>
    <scope>NUCLEOTIDE SEQUENCE</scope>
</reference>
<accession>A0A6J7WW94</accession>
<protein>
    <submittedName>
        <fullName evidence="1">Uncharacterized protein</fullName>
    </submittedName>
</protein>